<dbReference type="RefSeq" id="WP_271011519.1">
    <property type="nucleotide sequence ID" value="NZ_JAQIFT010000025.1"/>
</dbReference>
<keyword evidence="4" id="KW-0804">Transcription</keyword>
<evidence type="ECO:0000256" key="5">
    <source>
        <dbReference type="ARBA" id="ARBA00024867"/>
    </source>
</evidence>
<dbReference type="Proteomes" id="UP001169242">
    <property type="component" value="Unassembled WGS sequence"/>
</dbReference>
<dbReference type="PANTHER" id="PTHR43280:SF28">
    <property type="entry name" value="HTH-TYPE TRANSCRIPTIONAL ACTIVATOR RHAS"/>
    <property type="match status" value="1"/>
</dbReference>
<dbReference type="InterPro" id="IPR009057">
    <property type="entry name" value="Homeodomain-like_sf"/>
</dbReference>
<reference evidence="9" key="1">
    <citation type="journal article" date="2023" name="Int. J. Syst. Evol. Microbiol.">
        <title>&lt;i&gt;Holtiella tumoricola&lt;/i&gt; gen. nov. sp. nov., isolated from a human clinical sample.</title>
        <authorList>
            <person name="Allen-Vercoe E."/>
            <person name="Daigneault M.C."/>
            <person name="Vancuren S.J."/>
            <person name="Cochrane K."/>
            <person name="O'Neal L.L."/>
            <person name="Sankaranarayanan K."/>
            <person name="Lawson P.A."/>
        </authorList>
    </citation>
    <scope>NUCLEOTIDE SEQUENCE</scope>
    <source>
        <strain evidence="9">CC70A</strain>
    </source>
</reference>
<dbReference type="InterPro" id="IPR018060">
    <property type="entry name" value="HTH_AraC"/>
</dbReference>
<keyword evidence="3" id="KW-0238">DNA-binding</keyword>
<dbReference type="Pfam" id="PF00072">
    <property type="entry name" value="Response_reg"/>
    <property type="match status" value="1"/>
</dbReference>
<comment type="caution">
    <text evidence="9">The sequence shown here is derived from an EMBL/GenBank/DDBJ whole genome shotgun (WGS) entry which is preliminary data.</text>
</comment>
<dbReference type="PROSITE" id="PS00041">
    <property type="entry name" value="HTH_ARAC_FAMILY_1"/>
    <property type="match status" value="1"/>
</dbReference>
<evidence type="ECO:0000256" key="2">
    <source>
        <dbReference type="ARBA" id="ARBA00023015"/>
    </source>
</evidence>
<dbReference type="GO" id="GO:0000160">
    <property type="term" value="P:phosphorelay signal transduction system"/>
    <property type="evidence" value="ECO:0007669"/>
    <property type="project" value="InterPro"/>
</dbReference>
<feature type="domain" description="Response regulatory" evidence="8">
    <location>
        <begin position="3"/>
        <end position="120"/>
    </location>
</feature>
<dbReference type="AlphaFoldDB" id="A0AA42DLI1"/>
<dbReference type="Pfam" id="PF12833">
    <property type="entry name" value="HTH_18"/>
    <property type="match status" value="1"/>
</dbReference>
<dbReference type="PROSITE" id="PS01124">
    <property type="entry name" value="HTH_ARAC_FAMILY_2"/>
    <property type="match status" value="1"/>
</dbReference>
<protein>
    <recommendedName>
        <fullName evidence="1">Stage 0 sporulation protein A homolog</fullName>
    </recommendedName>
</protein>
<gene>
    <name evidence="9" type="ORF">PBV87_06120</name>
</gene>
<proteinExistence type="predicted"/>
<dbReference type="Gene3D" id="1.10.10.60">
    <property type="entry name" value="Homeodomain-like"/>
    <property type="match status" value="2"/>
</dbReference>
<organism evidence="9 10">
    <name type="scientific">Holtiella tumoricola</name>
    <dbReference type="NCBI Taxonomy" id="3018743"/>
    <lineage>
        <taxon>Bacteria</taxon>
        <taxon>Bacillati</taxon>
        <taxon>Bacillota</taxon>
        <taxon>Clostridia</taxon>
        <taxon>Lachnospirales</taxon>
        <taxon>Cellulosilyticaceae</taxon>
        <taxon>Holtiella</taxon>
    </lineage>
</organism>
<dbReference type="PANTHER" id="PTHR43280">
    <property type="entry name" value="ARAC-FAMILY TRANSCRIPTIONAL REGULATOR"/>
    <property type="match status" value="1"/>
</dbReference>
<evidence type="ECO:0000256" key="4">
    <source>
        <dbReference type="ARBA" id="ARBA00023163"/>
    </source>
</evidence>
<feature type="domain" description="HTH araC/xylS-type" evidence="7">
    <location>
        <begin position="407"/>
        <end position="505"/>
    </location>
</feature>
<accession>A0AA42DLI1</accession>
<dbReference type="Gene3D" id="3.40.50.2300">
    <property type="match status" value="1"/>
</dbReference>
<comment type="function">
    <text evidence="5">May play the central regulatory role in sporulation. It may be an element of the effector pathway responsible for the activation of sporulation genes in response to nutritional stress. Spo0A may act in concert with spo0H (a sigma factor) to control the expression of some genes that are critical to the sporulation process.</text>
</comment>
<dbReference type="CDD" id="cd17536">
    <property type="entry name" value="REC_YesN-like"/>
    <property type="match status" value="1"/>
</dbReference>
<evidence type="ECO:0000256" key="3">
    <source>
        <dbReference type="ARBA" id="ARBA00023125"/>
    </source>
</evidence>
<dbReference type="PRINTS" id="PR00032">
    <property type="entry name" value="HTHARAC"/>
</dbReference>
<dbReference type="EMBL" id="JAQIFT010000025">
    <property type="protein sequence ID" value="MDA3731064.1"/>
    <property type="molecule type" value="Genomic_DNA"/>
</dbReference>
<dbReference type="GO" id="GO:0003700">
    <property type="term" value="F:DNA-binding transcription factor activity"/>
    <property type="evidence" value="ECO:0007669"/>
    <property type="project" value="InterPro"/>
</dbReference>
<sequence length="510" mass="59657">MFNLIIVDDEDIILNGLSKYVNWNILNFQVVGTAHSMAEALEIIESNPVDVVLTDIRMEYETGLDLIAQLAKDYPAIKTVILSGYEEFEYARRALQYGTFDFLTKPVNFNTLHETFRRLNEVLEEDMTKRQEDEEFIELRKSTFLNNLTRKNALIDPLLAKQLEIPLTSNMLQVARIRIEHMDDEDMTKAKSILRQTLSAILIVPYYISFNNTLNEVTLIIYDLPQEVGLVLLESFTQDLPYLVTIGLSKSFTHLNAFHAAYFQAGKALDYKVIKKNSLIIAFEEIENILYVEDVMSYELREKLLHYLLLKDISALTQLVIEEIRHIGEHSDTLNLVYSFCIELYLLIHNFLKNHHSEMVHDEIHDLLRQLIFRENIEDIIDYTLLYIENQKQYIQDISPCSGDSIKTAQNYIHEHYAENLTLNTLADLLFIHPIYLSKLFKEKTGQNFIDYLTHIRIEKAKYFLRETHFKIYDISEMVGYESPKYFSKLFKEAVGTTPKLYRCNHQLDA</sequence>
<dbReference type="PROSITE" id="PS50110">
    <property type="entry name" value="RESPONSE_REGULATORY"/>
    <property type="match status" value="1"/>
</dbReference>
<dbReference type="SUPFAM" id="SSF52172">
    <property type="entry name" value="CheY-like"/>
    <property type="match status" value="1"/>
</dbReference>
<evidence type="ECO:0000256" key="1">
    <source>
        <dbReference type="ARBA" id="ARBA00018672"/>
    </source>
</evidence>
<name>A0AA42DLI1_9FIRM</name>
<evidence type="ECO:0000259" key="7">
    <source>
        <dbReference type="PROSITE" id="PS01124"/>
    </source>
</evidence>
<evidence type="ECO:0000256" key="6">
    <source>
        <dbReference type="PROSITE-ProRule" id="PRU00169"/>
    </source>
</evidence>
<feature type="modified residue" description="4-aspartylphosphate" evidence="6">
    <location>
        <position position="55"/>
    </location>
</feature>
<keyword evidence="6" id="KW-0597">Phosphoprotein</keyword>
<dbReference type="InterPro" id="IPR011006">
    <property type="entry name" value="CheY-like_superfamily"/>
</dbReference>
<dbReference type="SMART" id="SM00342">
    <property type="entry name" value="HTH_ARAC"/>
    <property type="match status" value="1"/>
</dbReference>
<dbReference type="GO" id="GO:0043565">
    <property type="term" value="F:sequence-specific DNA binding"/>
    <property type="evidence" value="ECO:0007669"/>
    <property type="project" value="InterPro"/>
</dbReference>
<keyword evidence="2" id="KW-0805">Transcription regulation</keyword>
<dbReference type="SMART" id="SM00448">
    <property type="entry name" value="REC"/>
    <property type="match status" value="1"/>
</dbReference>
<keyword evidence="10" id="KW-1185">Reference proteome</keyword>
<evidence type="ECO:0000313" key="10">
    <source>
        <dbReference type="Proteomes" id="UP001169242"/>
    </source>
</evidence>
<dbReference type="InterPro" id="IPR018062">
    <property type="entry name" value="HTH_AraC-typ_CS"/>
</dbReference>
<evidence type="ECO:0000313" key="9">
    <source>
        <dbReference type="EMBL" id="MDA3731064.1"/>
    </source>
</evidence>
<dbReference type="SUPFAM" id="SSF46689">
    <property type="entry name" value="Homeodomain-like"/>
    <property type="match status" value="2"/>
</dbReference>
<dbReference type="InterPro" id="IPR020449">
    <property type="entry name" value="Tscrpt_reg_AraC-type_HTH"/>
</dbReference>
<dbReference type="InterPro" id="IPR001789">
    <property type="entry name" value="Sig_transdc_resp-reg_receiver"/>
</dbReference>
<evidence type="ECO:0000259" key="8">
    <source>
        <dbReference type="PROSITE" id="PS50110"/>
    </source>
</evidence>